<evidence type="ECO:0000256" key="2">
    <source>
        <dbReference type="SAM" id="MobiDB-lite"/>
    </source>
</evidence>
<feature type="coiled-coil region" evidence="1">
    <location>
        <begin position="82"/>
        <end position="109"/>
    </location>
</feature>
<evidence type="ECO:0000256" key="1">
    <source>
        <dbReference type="SAM" id="Coils"/>
    </source>
</evidence>
<protein>
    <submittedName>
        <fullName evidence="3">Uncharacterized protein</fullName>
    </submittedName>
</protein>
<dbReference type="EMBL" id="BEGY01000047">
    <property type="protein sequence ID" value="GAX79996.1"/>
    <property type="molecule type" value="Genomic_DNA"/>
</dbReference>
<accession>A0A250XAC9</accession>
<sequence length="1058" mass="114492">MIRIQRGLNMLPPASEALNLIDIAAVNNHDWHNNPATLRRTIQILVDHVQYQSVQLSRVEDILAAFGNPAQQGGTVWSKLASKADLSRLEKLEQQLDTALNDINNLRSKQGEAGLRHDENSSRIEFLKDQISGLETKLGYSASIGGFSTSVDVTIQGGMGHGHDYGALPGSGSVIDRMSKLERRLEGLSMSFHKEEEDIAMMNQKLRDTEARAEAAATQLRTDLRQALAITSASSKAEAEAEATARVKESEKRVLLRLQALEESVESKVYEESVESKVSGVSIRVAGSISGEMDKRLLGLTEHIDYQVNQVKAETDRLGREKVDATALEHYTGRVTRLFEQVAGALTEDTRAVADKLGQQMSESQQDLQMQISGKADKRAVQSLEEAMSREEDAMKMLASQVRDIMGQINDSLSAQPRAVEELRSVLASSMQRSQEDMDNVQRSISGLSSALASTGSALEAQAQRSSSLSQKLSRNSAEVDTMRGLLFGATASSAGGTVDQQLSTGSLDSNSVVGRLETLERSAAEVNAALASKVSEADLMDLGRQVAALQRQSDASAEGIRVLTNTTYKRVDEHASAIQKLTLSISSNIEDRPTASAVKHMIDSAVTDSSDRVSSALVPMWEAVKGLQTGVRDAQIEVKSVTREVASLTQQQADLRTRVAGERGALSTLVRRAVDEEISGLARADLQPRVTSLEEGLRQAKAQIETQAQLQDRQHALTTAIEDQVSNQLSASRNASAALRSEVVGKLDSAVAALGQRLDVLEVVSKQQQHDLQAMRDQVSHKLGTAEAKPMIEAGSRSVVKQELGRHKEKEEARWQVWLQQFAETLDGLVARSEVETLLAAASRQTLKDAEQYSTQRVREVSASTRAEITQLRADMELRCEAITGRAAYAENLADSVRDQVGGAVSEAAAAGIRAETSVGAVEKRLKRFEADLSRRVGRAEMDAELAKKLDVRVFLANSTAAAAAASAAAAVTSGMKVSSPLASRVKASPQRAEPVSVPYQFLEGRRLSPGSSDLRRKQSQETGDDDEGLLTASLAAAERLAERVRSRRSTAPVLPT</sequence>
<dbReference type="Proteomes" id="UP000232323">
    <property type="component" value="Unassembled WGS sequence"/>
</dbReference>
<feature type="region of interest" description="Disordered" evidence="2">
    <location>
        <begin position="1001"/>
        <end position="1032"/>
    </location>
</feature>
<reference evidence="3 4" key="1">
    <citation type="submission" date="2017-08" db="EMBL/GenBank/DDBJ databases">
        <title>Acidophilic green algal genome provides insights into adaptation to an acidic environment.</title>
        <authorList>
            <person name="Hirooka S."/>
            <person name="Hirose Y."/>
            <person name="Kanesaki Y."/>
            <person name="Higuchi S."/>
            <person name="Fujiwara T."/>
            <person name="Onuma R."/>
            <person name="Era A."/>
            <person name="Ohbayashi R."/>
            <person name="Uzuka A."/>
            <person name="Nozaki H."/>
            <person name="Yoshikawa H."/>
            <person name="Miyagishima S.Y."/>
        </authorList>
    </citation>
    <scope>NUCLEOTIDE SEQUENCE [LARGE SCALE GENOMIC DNA]</scope>
    <source>
        <strain evidence="3 4">NIES-2499</strain>
    </source>
</reference>
<keyword evidence="4" id="KW-1185">Reference proteome</keyword>
<feature type="coiled-coil region" evidence="1">
    <location>
        <begin position="632"/>
        <end position="659"/>
    </location>
</feature>
<organism evidence="3 4">
    <name type="scientific">Chlamydomonas eustigma</name>
    <dbReference type="NCBI Taxonomy" id="1157962"/>
    <lineage>
        <taxon>Eukaryota</taxon>
        <taxon>Viridiplantae</taxon>
        <taxon>Chlorophyta</taxon>
        <taxon>core chlorophytes</taxon>
        <taxon>Chlorophyceae</taxon>
        <taxon>CS clade</taxon>
        <taxon>Chlamydomonadales</taxon>
        <taxon>Chlamydomonadaceae</taxon>
        <taxon>Chlamydomonas</taxon>
    </lineage>
</organism>
<comment type="caution">
    <text evidence="3">The sequence shown here is derived from an EMBL/GenBank/DDBJ whole genome shotgun (WGS) entry which is preliminary data.</text>
</comment>
<name>A0A250XAC9_9CHLO</name>
<proteinExistence type="predicted"/>
<dbReference type="PANTHER" id="PTHR45615:SF80">
    <property type="entry name" value="GRIP DOMAIN-CONTAINING PROTEIN"/>
    <property type="match status" value="1"/>
</dbReference>
<dbReference type="PANTHER" id="PTHR45615">
    <property type="entry name" value="MYOSIN HEAVY CHAIN, NON-MUSCLE"/>
    <property type="match status" value="1"/>
</dbReference>
<evidence type="ECO:0000313" key="3">
    <source>
        <dbReference type="EMBL" id="GAX79996.1"/>
    </source>
</evidence>
<dbReference type="AlphaFoldDB" id="A0A250XAC9"/>
<dbReference type="STRING" id="1157962.A0A250XAC9"/>
<feature type="coiled-coil region" evidence="1">
    <location>
        <begin position="178"/>
        <end position="223"/>
    </location>
</feature>
<keyword evidence="1" id="KW-0175">Coiled coil</keyword>
<evidence type="ECO:0000313" key="4">
    <source>
        <dbReference type="Proteomes" id="UP000232323"/>
    </source>
</evidence>
<gene>
    <name evidence="3" type="ORF">CEUSTIGMA_g7436.t1</name>
</gene>
<dbReference type="OrthoDB" id="532794at2759"/>